<feature type="compositionally biased region" description="Basic and acidic residues" evidence="1">
    <location>
        <begin position="31"/>
        <end position="47"/>
    </location>
</feature>
<proteinExistence type="predicted"/>
<dbReference type="AlphaFoldDB" id="A0A803KYQ8"/>
<dbReference type="Proteomes" id="UP000596660">
    <property type="component" value="Unplaced"/>
</dbReference>
<evidence type="ECO:0000256" key="1">
    <source>
        <dbReference type="SAM" id="MobiDB-lite"/>
    </source>
</evidence>
<feature type="compositionally biased region" description="Low complexity" evidence="1">
    <location>
        <begin position="21"/>
        <end position="30"/>
    </location>
</feature>
<feature type="compositionally biased region" description="Acidic residues" evidence="1">
    <location>
        <begin position="95"/>
        <end position="108"/>
    </location>
</feature>
<name>A0A803KYQ8_CHEQI</name>
<evidence type="ECO:0000313" key="2">
    <source>
        <dbReference type="EnsemblPlants" id="AUR62004167-RA:cds"/>
    </source>
</evidence>
<evidence type="ECO:0000313" key="3">
    <source>
        <dbReference type="Proteomes" id="UP000596660"/>
    </source>
</evidence>
<feature type="region of interest" description="Disordered" evidence="1">
    <location>
        <begin position="1"/>
        <end position="47"/>
    </location>
</feature>
<protein>
    <submittedName>
        <fullName evidence="2">Uncharacterized protein</fullName>
    </submittedName>
</protein>
<reference evidence="2" key="2">
    <citation type="submission" date="2021-03" db="UniProtKB">
        <authorList>
            <consortium name="EnsemblPlants"/>
        </authorList>
    </citation>
    <scope>IDENTIFICATION</scope>
</reference>
<reference evidence="2" key="1">
    <citation type="journal article" date="2017" name="Nature">
        <title>The genome of Chenopodium quinoa.</title>
        <authorList>
            <person name="Jarvis D.E."/>
            <person name="Ho Y.S."/>
            <person name="Lightfoot D.J."/>
            <person name="Schmoeckel S.M."/>
            <person name="Li B."/>
            <person name="Borm T.J.A."/>
            <person name="Ohyanagi H."/>
            <person name="Mineta K."/>
            <person name="Michell C.T."/>
            <person name="Saber N."/>
            <person name="Kharbatia N.M."/>
            <person name="Rupper R.R."/>
            <person name="Sharp A.R."/>
            <person name="Dally N."/>
            <person name="Boughton B.A."/>
            <person name="Woo Y.H."/>
            <person name="Gao G."/>
            <person name="Schijlen E.G.W.M."/>
            <person name="Guo X."/>
            <person name="Momin A.A."/>
            <person name="Negrao S."/>
            <person name="Al-Babili S."/>
            <person name="Gehring C."/>
            <person name="Roessner U."/>
            <person name="Jung C."/>
            <person name="Murphy K."/>
            <person name="Arold S.T."/>
            <person name="Gojobori T."/>
            <person name="van der Linden C.G."/>
            <person name="van Loo E.N."/>
            <person name="Jellen E.N."/>
            <person name="Maughan P.J."/>
            <person name="Tester M."/>
        </authorList>
    </citation>
    <scope>NUCLEOTIDE SEQUENCE [LARGE SCALE GENOMIC DNA]</scope>
    <source>
        <strain evidence="2">cv. PI 614886</strain>
    </source>
</reference>
<keyword evidence="3" id="KW-1185">Reference proteome</keyword>
<feature type="region of interest" description="Disordered" evidence="1">
    <location>
        <begin position="74"/>
        <end position="115"/>
    </location>
</feature>
<dbReference type="Gramene" id="AUR62004167-RA">
    <property type="protein sequence ID" value="AUR62004167-RA:cds"/>
    <property type="gene ID" value="AUR62004167"/>
</dbReference>
<dbReference type="EnsemblPlants" id="AUR62004167-RA">
    <property type="protein sequence ID" value="AUR62004167-RA:cds"/>
    <property type="gene ID" value="AUR62004167"/>
</dbReference>
<sequence length="326" mass="36849">MRKNPRKPKTQKIVEEKVTSDSETSENSNSDDPKIPENKATEYEKQRELRIAQNKARIEDLGLRNIANSLMNLSQKGGKRKSNLNSKRVSKNGKDDDEYQPIDEEDPKDDSSDSSERALRYIAGLKADCWKLRRSHVIYPEFCEEVIEGLPFPEGFNGFNLEESKEICGVIVALINAQSRLKKLFQSYVQGSKSFPCLQYQPSTQVFCPQHQASTQVPCHRHQAATQVPCHRHQAATQVPCHQHQASTQVPCHQHQAATQVPCPQHQAATPVTGHVQFNAPIYPDHGLFFPYWCPPMTPFGMAPTTWNPYNANYAPPYMGNYSGMP</sequence>
<feature type="compositionally biased region" description="Basic residues" evidence="1">
    <location>
        <begin position="1"/>
        <end position="10"/>
    </location>
</feature>
<accession>A0A803KYQ8</accession>
<organism evidence="2 3">
    <name type="scientific">Chenopodium quinoa</name>
    <name type="common">Quinoa</name>
    <dbReference type="NCBI Taxonomy" id="63459"/>
    <lineage>
        <taxon>Eukaryota</taxon>
        <taxon>Viridiplantae</taxon>
        <taxon>Streptophyta</taxon>
        <taxon>Embryophyta</taxon>
        <taxon>Tracheophyta</taxon>
        <taxon>Spermatophyta</taxon>
        <taxon>Magnoliopsida</taxon>
        <taxon>eudicotyledons</taxon>
        <taxon>Gunneridae</taxon>
        <taxon>Pentapetalae</taxon>
        <taxon>Caryophyllales</taxon>
        <taxon>Chenopodiaceae</taxon>
        <taxon>Chenopodioideae</taxon>
        <taxon>Atripliceae</taxon>
        <taxon>Chenopodium</taxon>
    </lineage>
</organism>